<dbReference type="PANTHER" id="PTHR35340:SF5">
    <property type="entry name" value="ASST-DOMAIN-CONTAINING PROTEIN"/>
    <property type="match status" value="1"/>
</dbReference>
<evidence type="ECO:0000256" key="1">
    <source>
        <dbReference type="SAM" id="SignalP"/>
    </source>
</evidence>
<gene>
    <name evidence="2" type="ORF">V5E97_33540</name>
</gene>
<accession>A0AAU7CD77</accession>
<dbReference type="SUPFAM" id="SSF63829">
    <property type="entry name" value="Calcium-dependent phosphotriesterase"/>
    <property type="match status" value="1"/>
</dbReference>
<sequence>MKQVATSIPAARLVVALLSGLLATPVSAEEIRHSIFIAGPSFTGIIDEAGKEIWDAGRPGARDGYQLPNGNLLIAWDSEVKEITPEHQVVFQYVRSPENREIGSVERLDDGLTLISELGARPQLLEVDRTGKMIHRIPLQPETDNAHMQTRMARKLAGGHYLVPHLLAFQVKEYSPQGQVVGAIATDLPELGGRTAENWPFTAIRLANGNTLVTLTHGSKVVEFDPKGKVAWKVSNDDLANKPFADPCGCQRLPNGNTVVASYGASRGIKLFELTPAKQLVWESNGKHRVHHFQVLTTNGKPLLGKPLK</sequence>
<dbReference type="InterPro" id="IPR053143">
    <property type="entry name" value="Arylsulfate_ST"/>
</dbReference>
<organism evidence="2">
    <name type="scientific">Singulisphaera sp. Ch08</name>
    <dbReference type="NCBI Taxonomy" id="3120278"/>
    <lineage>
        <taxon>Bacteria</taxon>
        <taxon>Pseudomonadati</taxon>
        <taxon>Planctomycetota</taxon>
        <taxon>Planctomycetia</taxon>
        <taxon>Isosphaerales</taxon>
        <taxon>Isosphaeraceae</taxon>
        <taxon>Singulisphaera</taxon>
    </lineage>
</organism>
<feature type="signal peptide" evidence="1">
    <location>
        <begin position="1"/>
        <end position="28"/>
    </location>
</feature>
<protein>
    <submittedName>
        <fullName evidence="2">Uncharacterized protein</fullName>
    </submittedName>
</protein>
<dbReference type="PANTHER" id="PTHR35340">
    <property type="entry name" value="PQQ ENZYME REPEAT PROTEIN-RELATED"/>
    <property type="match status" value="1"/>
</dbReference>
<dbReference type="RefSeq" id="WP_406695930.1">
    <property type="nucleotide sequence ID" value="NZ_CP155447.1"/>
</dbReference>
<evidence type="ECO:0000313" key="2">
    <source>
        <dbReference type="EMBL" id="XBH03194.1"/>
    </source>
</evidence>
<reference evidence="2" key="1">
    <citation type="submission" date="2024-05" db="EMBL/GenBank/DDBJ databases">
        <title>Planctomycetes of the genus Singulisphaera possess chitinolytic capabilities.</title>
        <authorList>
            <person name="Ivanova A."/>
        </authorList>
    </citation>
    <scope>NUCLEOTIDE SEQUENCE</scope>
    <source>
        <strain evidence="2">Ch08T</strain>
    </source>
</reference>
<dbReference type="AlphaFoldDB" id="A0AAU7CD77"/>
<dbReference type="EMBL" id="CP155447">
    <property type="protein sequence ID" value="XBH03194.1"/>
    <property type="molecule type" value="Genomic_DNA"/>
</dbReference>
<dbReference type="Gene3D" id="2.120.10.30">
    <property type="entry name" value="TolB, C-terminal domain"/>
    <property type="match status" value="1"/>
</dbReference>
<name>A0AAU7CD77_9BACT</name>
<feature type="chain" id="PRO_5043952493" evidence="1">
    <location>
        <begin position="29"/>
        <end position="309"/>
    </location>
</feature>
<proteinExistence type="predicted"/>
<keyword evidence="1" id="KW-0732">Signal</keyword>
<dbReference type="InterPro" id="IPR011042">
    <property type="entry name" value="6-blade_b-propeller_TolB-like"/>
</dbReference>